<dbReference type="AlphaFoldDB" id="A0A8H7P7D2"/>
<name>A0A8H7P7D2_9APHY</name>
<evidence type="ECO:0000313" key="1">
    <source>
        <dbReference type="EMBL" id="KAF9818665.1"/>
    </source>
</evidence>
<reference evidence="1" key="2">
    <citation type="journal article" name="Front. Microbiol.">
        <title>Degradative Capacity of Two Strains of Rhodonia placenta: From Phenotype to Genotype.</title>
        <authorList>
            <person name="Kolle M."/>
            <person name="Horta M.A.C."/>
            <person name="Nowrousian M."/>
            <person name="Ohm R.A."/>
            <person name="Benz J.P."/>
            <person name="Pilgard A."/>
        </authorList>
    </citation>
    <scope>NUCLEOTIDE SEQUENCE</scope>
    <source>
        <strain evidence="1">FPRL280</strain>
    </source>
</reference>
<proteinExistence type="predicted"/>
<dbReference type="Proteomes" id="UP000639403">
    <property type="component" value="Unassembled WGS sequence"/>
</dbReference>
<organism evidence="1 2">
    <name type="scientific">Rhodonia placenta</name>
    <dbReference type="NCBI Taxonomy" id="104341"/>
    <lineage>
        <taxon>Eukaryota</taxon>
        <taxon>Fungi</taxon>
        <taxon>Dikarya</taxon>
        <taxon>Basidiomycota</taxon>
        <taxon>Agaricomycotina</taxon>
        <taxon>Agaricomycetes</taxon>
        <taxon>Polyporales</taxon>
        <taxon>Adustoporiaceae</taxon>
        <taxon>Rhodonia</taxon>
    </lineage>
</organism>
<comment type="caution">
    <text evidence="1">The sequence shown here is derived from an EMBL/GenBank/DDBJ whole genome shotgun (WGS) entry which is preliminary data.</text>
</comment>
<reference evidence="1" key="1">
    <citation type="submission" date="2020-11" db="EMBL/GenBank/DDBJ databases">
        <authorList>
            <person name="Koelle M."/>
            <person name="Horta M.A.C."/>
            <person name="Nowrousian M."/>
            <person name="Ohm R.A."/>
            <person name="Benz P."/>
            <person name="Pilgard A."/>
        </authorList>
    </citation>
    <scope>NUCLEOTIDE SEQUENCE</scope>
    <source>
        <strain evidence="1">FPRL280</strain>
    </source>
</reference>
<evidence type="ECO:0000313" key="2">
    <source>
        <dbReference type="Proteomes" id="UP000639403"/>
    </source>
</evidence>
<dbReference type="EMBL" id="JADOXO010000027">
    <property type="protein sequence ID" value="KAF9818665.1"/>
    <property type="molecule type" value="Genomic_DNA"/>
</dbReference>
<protein>
    <submittedName>
        <fullName evidence="1">Uncharacterized protein</fullName>
    </submittedName>
</protein>
<sequence>MSSQFPVLVILSTIDAIYFDRCTAIGFIS</sequence>
<gene>
    <name evidence="1" type="ORF">IEO21_02645</name>
</gene>
<accession>A0A8H7P7D2</accession>